<name>A0AAW0LY48_QUESU</name>
<dbReference type="AlphaFoldDB" id="A0AAW0LY48"/>
<dbReference type="EMBL" id="PKMF04000036">
    <property type="protein sequence ID" value="KAK7856515.1"/>
    <property type="molecule type" value="Genomic_DNA"/>
</dbReference>
<evidence type="ECO:0000313" key="1">
    <source>
        <dbReference type="EMBL" id="KAK7856515.1"/>
    </source>
</evidence>
<organism evidence="1 2">
    <name type="scientific">Quercus suber</name>
    <name type="common">Cork oak</name>
    <dbReference type="NCBI Taxonomy" id="58331"/>
    <lineage>
        <taxon>Eukaryota</taxon>
        <taxon>Viridiplantae</taxon>
        <taxon>Streptophyta</taxon>
        <taxon>Embryophyta</taxon>
        <taxon>Tracheophyta</taxon>
        <taxon>Spermatophyta</taxon>
        <taxon>Magnoliopsida</taxon>
        <taxon>eudicotyledons</taxon>
        <taxon>Gunneridae</taxon>
        <taxon>Pentapetalae</taxon>
        <taxon>rosids</taxon>
        <taxon>fabids</taxon>
        <taxon>Fagales</taxon>
        <taxon>Fagaceae</taxon>
        <taxon>Quercus</taxon>
    </lineage>
</organism>
<keyword evidence="2" id="KW-1185">Reference proteome</keyword>
<reference evidence="1 2" key="1">
    <citation type="journal article" date="2018" name="Sci. Data">
        <title>The draft genome sequence of cork oak.</title>
        <authorList>
            <person name="Ramos A.M."/>
            <person name="Usie A."/>
            <person name="Barbosa P."/>
            <person name="Barros P.M."/>
            <person name="Capote T."/>
            <person name="Chaves I."/>
            <person name="Simoes F."/>
            <person name="Abreu I."/>
            <person name="Carrasquinho I."/>
            <person name="Faro C."/>
            <person name="Guimaraes J.B."/>
            <person name="Mendonca D."/>
            <person name="Nobrega F."/>
            <person name="Rodrigues L."/>
            <person name="Saibo N.J.M."/>
            <person name="Varela M.C."/>
            <person name="Egas C."/>
            <person name="Matos J."/>
            <person name="Miguel C.M."/>
            <person name="Oliveira M.M."/>
            <person name="Ricardo C.P."/>
            <person name="Goncalves S."/>
        </authorList>
    </citation>
    <scope>NUCLEOTIDE SEQUENCE [LARGE SCALE GENOMIC DNA]</scope>
    <source>
        <strain evidence="2">cv. HL8</strain>
    </source>
</reference>
<evidence type="ECO:0000313" key="2">
    <source>
        <dbReference type="Proteomes" id="UP000237347"/>
    </source>
</evidence>
<gene>
    <name evidence="1" type="ORF">CFP56_023164</name>
</gene>
<feature type="non-terminal residue" evidence="1">
    <location>
        <position position="1"/>
    </location>
</feature>
<protein>
    <submittedName>
        <fullName evidence="1">Uncharacterized protein</fullName>
    </submittedName>
</protein>
<dbReference type="Proteomes" id="UP000237347">
    <property type="component" value="Unassembled WGS sequence"/>
</dbReference>
<accession>A0AAW0LY48</accession>
<proteinExistence type="predicted"/>
<comment type="caution">
    <text evidence="1">The sequence shown here is derived from an EMBL/GenBank/DDBJ whole genome shotgun (WGS) entry which is preliminary data.</text>
</comment>
<sequence>EGTGPTFEGCRLPDCLVSTSTCWTSGSEYNSSQHFLRRFSAAYVDTVSNPFHVPKGSAPYSNPLG</sequence>